<organism evidence="1 2">
    <name type="scientific">Eiseniibacteriota bacterium</name>
    <dbReference type="NCBI Taxonomy" id="2212470"/>
    <lineage>
        <taxon>Bacteria</taxon>
        <taxon>Candidatus Eiseniibacteriota</taxon>
    </lineage>
</organism>
<comment type="caution">
    <text evidence="1">The sequence shown here is derived from an EMBL/GenBank/DDBJ whole genome shotgun (WGS) entry which is preliminary data.</text>
</comment>
<dbReference type="InterPro" id="IPR007438">
    <property type="entry name" value="DUF488"/>
</dbReference>
<evidence type="ECO:0000313" key="1">
    <source>
        <dbReference type="EMBL" id="MBI5170141.1"/>
    </source>
</evidence>
<dbReference type="PANTHER" id="PTHR39337">
    <property type="entry name" value="BLR5642 PROTEIN"/>
    <property type="match status" value="1"/>
</dbReference>
<evidence type="ECO:0000313" key="2">
    <source>
        <dbReference type="Proteomes" id="UP000696931"/>
    </source>
</evidence>
<reference evidence="1" key="1">
    <citation type="submission" date="2020-07" db="EMBL/GenBank/DDBJ databases">
        <title>Huge and variable diversity of episymbiotic CPR bacteria and DPANN archaea in groundwater ecosystems.</title>
        <authorList>
            <person name="He C.Y."/>
            <person name="Keren R."/>
            <person name="Whittaker M."/>
            <person name="Farag I.F."/>
            <person name="Doudna J."/>
            <person name="Cate J.H.D."/>
            <person name="Banfield J.F."/>
        </authorList>
    </citation>
    <scope>NUCLEOTIDE SEQUENCE</scope>
    <source>
        <strain evidence="1">NC_groundwater_1813_Pr3_B-0.1um_71_17</strain>
    </source>
</reference>
<accession>A0A933W9N6</accession>
<dbReference type="Pfam" id="PF04343">
    <property type="entry name" value="DUF488"/>
    <property type="match status" value="1"/>
</dbReference>
<dbReference type="Proteomes" id="UP000696931">
    <property type="component" value="Unassembled WGS sequence"/>
</dbReference>
<sequence length="208" mass="23050">MNHVYTIGHSLHTFERFRELLAAHAVEVLVDVRSRPVSARAPHFSGEALRLACVGSGLKYLPMGDSLGGRASDHRLIVDGRVSYERVAETALFRQGLERVREGAERFVIALMCAEKDPLSCHRTLLVSRHLQPLLDPPAEVRHILADGSLKSHADLERDLLRLWREPDGPGLFEDANAPLARAYASQGREVAWLVREGPADAAEGERP</sequence>
<dbReference type="PANTHER" id="PTHR39337:SF1">
    <property type="entry name" value="BLR5642 PROTEIN"/>
    <property type="match status" value="1"/>
</dbReference>
<protein>
    <submittedName>
        <fullName evidence="1">DUF488 domain-containing protein</fullName>
    </submittedName>
</protein>
<name>A0A933W9N6_UNCEI</name>
<dbReference type="AlphaFoldDB" id="A0A933W9N6"/>
<proteinExistence type="predicted"/>
<dbReference type="EMBL" id="JACRIW010000081">
    <property type="protein sequence ID" value="MBI5170141.1"/>
    <property type="molecule type" value="Genomic_DNA"/>
</dbReference>
<gene>
    <name evidence="1" type="ORF">HZA61_11675</name>
</gene>